<dbReference type="RefSeq" id="WP_130556528.1">
    <property type="nucleotide sequence ID" value="NZ_AP028947.1"/>
</dbReference>
<evidence type="ECO:0000256" key="3">
    <source>
        <dbReference type="ARBA" id="ARBA00022989"/>
    </source>
</evidence>
<evidence type="ECO:0000256" key="1">
    <source>
        <dbReference type="ARBA" id="ARBA00004141"/>
    </source>
</evidence>
<dbReference type="Proteomes" id="UP001329151">
    <property type="component" value="Chromosome"/>
</dbReference>
<dbReference type="InterPro" id="IPR003825">
    <property type="entry name" value="Colicin-V_CvpA"/>
</dbReference>
<evidence type="ECO:0000313" key="6">
    <source>
        <dbReference type="EMBL" id="BET25962.1"/>
    </source>
</evidence>
<dbReference type="GO" id="GO:0009403">
    <property type="term" value="P:toxin biosynthetic process"/>
    <property type="evidence" value="ECO:0007669"/>
    <property type="project" value="InterPro"/>
</dbReference>
<keyword evidence="3 5" id="KW-1133">Transmembrane helix</keyword>
<feature type="transmembrane region" description="Helical" evidence="5">
    <location>
        <begin position="35"/>
        <end position="56"/>
    </location>
</feature>
<evidence type="ECO:0000256" key="5">
    <source>
        <dbReference type="SAM" id="Phobius"/>
    </source>
</evidence>
<accession>A0AA86MI92</accession>
<dbReference type="Pfam" id="PF02674">
    <property type="entry name" value="Colicin_V"/>
    <property type="match status" value="1"/>
</dbReference>
<evidence type="ECO:0000256" key="2">
    <source>
        <dbReference type="ARBA" id="ARBA00022692"/>
    </source>
</evidence>
<feature type="transmembrane region" description="Helical" evidence="5">
    <location>
        <begin position="68"/>
        <end position="91"/>
    </location>
</feature>
<organism evidence="6 7">
    <name type="scientific">Limnobacter thiooxidans</name>
    <dbReference type="NCBI Taxonomy" id="131080"/>
    <lineage>
        <taxon>Bacteria</taxon>
        <taxon>Pseudomonadati</taxon>
        <taxon>Pseudomonadota</taxon>
        <taxon>Betaproteobacteria</taxon>
        <taxon>Burkholderiales</taxon>
        <taxon>Burkholderiaceae</taxon>
        <taxon>Limnobacter</taxon>
    </lineage>
</organism>
<feature type="transmembrane region" description="Helical" evidence="5">
    <location>
        <begin position="111"/>
        <end position="131"/>
    </location>
</feature>
<feature type="transmembrane region" description="Helical" evidence="5">
    <location>
        <begin position="7"/>
        <end position="29"/>
    </location>
</feature>
<dbReference type="InterPro" id="IPR052719">
    <property type="entry name" value="CvpA-like"/>
</dbReference>
<protein>
    <submittedName>
        <fullName evidence="6">Colicin V production protein</fullName>
    </submittedName>
</protein>
<gene>
    <name evidence="6" type="primary">cvpA</name>
    <name evidence="6" type="ORF">RGQ30_14630</name>
</gene>
<dbReference type="EMBL" id="AP028947">
    <property type="protein sequence ID" value="BET25962.1"/>
    <property type="molecule type" value="Genomic_DNA"/>
</dbReference>
<dbReference type="GO" id="GO:0016020">
    <property type="term" value="C:membrane"/>
    <property type="evidence" value="ECO:0007669"/>
    <property type="project" value="UniProtKB-SubCell"/>
</dbReference>
<keyword evidence="2 5" id="KW-0812">Transmembrane</keyword>
<evidence type="ECO:0000256" key="4">
    <source>
        <dbReference type="ARBA" id="ARBA00023136"/>
    </source>
</evidence>
<dbReference type="PANTHER" id="PTHR36926">
    <property type="entry name" value="COLICIN V PRODUCTION PROTEIN"/>
    <property type="match status" value="1"/>
</dbReference>
<comment type="subcellular location">
    <subcellularLocation>
        <location evidence="1">Membrane</location>
        <topology evidence="1">Multi-pass membrane protein</topology>
    </subcellularLocation>
</comment>
<name>A0AA86MI92_9BURK</name>
<evidence type="ECO:0000313" key="7">
    <source>
        <dbReference type="Proteomes" id="UP001329151"/>
    </source>
</evidence>
<dbReference type="KEGG" id="lto:RGQ30_14630"/>
<keyword evidence="4 5" id="KW-0472">Membrane</keyword>
<keyword evidence="7" id="KW-1185">Reference proteome</keyword>
<reference evidence="6 7" key="1">
    <citation type="submission" date="2023-10" db="EMBL/GenBank/DDBJ databases">
        <title>Complete Genome Sequence of Limnobacter thiooxidans CS-K2T, Isolated from freshwater lake sediments in Bavaria, Germany.</title>
        <authorList>
            <person name="Naruki M."/>
            <person name="Watanabe A."/>
            <person name="Warashina T."/>
            <person name="Morita T."/>
            <person name="Arakawa K."/>
        </authorList>
    </citation>
    <scope>NUCLEOTIDE SEQUENCE [LARGE SCALE GENOMIC DNA]</scope>
    <source>
        <strain evidence="6 7">CS-K2</strain>
    </source>
</reference>
<dbReference type="AlphaFoldDB" id="A0AA86MI92"/>
<sequence length="167" mass="18074">MTLALTLFDYVVIGVLVLSVLLGLFRGMVKEVLSLANWVIAFWVANRYGAELAVYMDWAESLTPPMKALIGCAVAFFATMIVGAIFISLLGKIVSAAGLGFADRGLGGAFGFARGLFIVLVLVTGAGFTSLPEQPFWRNAMLSPLAEDAMREIKPHLPESVAKWVRY</sequence>
<proteinExistence type="predicted"/>
<dbReference type="PANTHER" id="PTHR36926:SF1">
    <property type="entry name" value="COLICIN V PRODUCTION PROTEIN"/>
    <property type="match status" value="1"/>
</dbReference>